<evidence type="ECO:0000313" key="4">
    <source>
        <dbReference type="Proteomes" id="UP000000641"/>
    </source>
</evidence>
<dbReference type="InterPro" id="IPR029028">
    <property type="entry name" value="Alpha/beta_knot_MTases"/>
</dbReference>
<dbReference type="InterPro" id="IPR050102">
    <property type="entry name" value="tRNA_sulfurtransferase_ThiI"/>
</dbReference>
<name>A1S137_THEPD</name>
<gene>
    <name evidence="3" type="ordered locus">Tpen_1772</name>
</gene>
<dbReference type="InterPro" id="IPR004114">
    <property type="entry name" value="THUMP_dom"/>
</dbReference>
<dbReference type="PANTHER" id="PTHR43209:SF1">
    <property type="entry name" value="TRNA SULFURTRANSFERASE"/>
    <property type="match status" value="1"/>
</dbReference>
<dbReference type="RefSeq" id="WP_011753432.1">
    <property type="nucleotide sequence ID" value="NC_008698.1"/>
</dbReference>
<dbReference type="GO" id="GO:0003723">
    <property type="term" value="F:RNA binding"/>
    <property type="evidence" value="ECO:0007669"/>
    <property type="project" value="UniProtKB-UniRule"/>
</dbReference>
<dbReference type="PANTHER" id="PTHR43209">
    <property type="entry name" value="TRNA SULFURTRANSFERASE"/>
    <property type="match status" value="1"/>
</dbReference>
<dbReference type="SMART" id="SM00981">
    <property type="entry name" value="THUMP"/>
    <property type="match status" value="1"/>
</dbReference>
<dbReference type="Pfam" id="PF14419">
    <property type="entry name" value="SPOUT_MTase_2"/>
    <property type="match status" value="1"/>
</dbReference>
<dbReference type="Proteomes" id="UP000000641">
    <property type="component" value="Chromosome"/>
</dbReference>
<dbReference type="OrthoDB" id="64018at2157"/>
<dbReference type="GO" id="GO:0052837">
    <property type="term" value="P:thiazole biosynthetic process"/>
    <property type="evidence" value="ECO:0007669"/>
    <property type="project" value="TreeGrafter"/>
</dbReference>
<dbReference type="CDD" id="cd11718">
    <property type="entry name" value="THUMP_SPOUT"/>
    <property type="match status" value="1"/>
</dbReference>
<dbReference type="InterPro" id="IPR041730">
    <property type="entry name" value="MJ0421-like_THUMP"/>
</dbReference>
<proteinExistence type="predicted"/>
<dbReference type="eggNOG" id="arCOG00056">
    <property type="taxonomic scope" value="Archaea"/>
</dbReference>
<dbReference type="SUPFAM" id="SSF143437">
    <property type="entry name" value="THUMP domain-like"/>
    <property type="match status" value="1"/>
</dbReference>
<accession>A1S137</accession>
<keyword evidence="1" id="KW-0694">RNA-binding</keyword>
<evidence type="ECO:0000313" key="3">
    <source>
        <dbReference type="EMBL" id="ABL79167.1"/>
    </source>
</evidence>
<feature type="domain" description="THUMP" evidence="2">
    <location>
        <begin position="53"/>
        <end position="156"/>
    </location>
</feature>
<evidence type="ECO:0000256" key="1">
    <source>
        <dbReference type="PROSITE-ProRule" id="PRU00529"/>
    </source>
</evidence>
<dbReference type="AlphaFoldDB" id="A1S137"/>
<dbReference type="InterPro" id="IPR025849">
    <property type="entry name" value="MJ0421-like_SPOUT_MTase"/>
</dbReference>
<keyword evidence="4" id="KW-1185">Reference proteome</keyword>
<protein>
    <submittedName>
        <fullName evidence="3">THUMP domain protein</fullName>
    </submittedName>
</protein>
<organism evidence="3 4">
    <name type="scientific">Thermofilum pendens (strain DSM 2475 / Hrk 5)</name>
    <dbReference type="NCBI Taxonomy" id="368408"/>
    <lineage>
        <taxon>Archaea</taxon>
        <taxon>Thermoproteota</taxon>
        <taxon>Thermoprotei</taxon>
        <taxon>Thermofilales</taxon>
        <taxon>Thermofilaceae</taxon>
        <taxon>Thermofilum</taxon>
    </lineage>
</organism>
<dbReference type="EnsemblBacteria" id="ABL79167">
    <property type="protein sequence ID" value="ABL79167"/>
    <property type="gene ID" value="Tpen_1772"/>
</dbReference>
<dbReference type="HOGENOM" id="CLU_795999_0_0_2"/>
<dbReference type="Pfam" id="PF02926">
    <property type="entry name" value="THUMP"/>
    <property type="match status" value="1"/>
</dbReference>
<evidence type="ECO:0000259" key="2">
    <source>
        <dbReference type="PROSITE" id="PS51165"/>
    </source>
</evidence>
<dbReference type="KEGG" id="tpe:Tpen_1772"/>
<dbReference type="GeneID" id="4601949"/>
<dbReference type="PROSITE" id="PS51165">
    <property type="entry name" value="THUMP"/>
    <property type="match status" value="1"/>
</dbReference>
<dbReference type="GO" id="GO:0005829">
    <property type="term" value="C:cytosol"/>
    <property type="evidence" value="ECO:0007669"/>
    <property type="project" value="TreeGrafter"/>
</dbReference>
<dbReference type="EMBL" id="CP000505">
    <property type="protein sequence ID" value="ABL79167.1"/>
    <property type="molecule type" value="Genomic_DNA"/>
</dbReference>
<sequence length="369" mass="40141">MGGSALIITCKLGFERVVASYVEELDPAAEVEATPQGFAGLVLVRPGNLKAEELARAVKERVPEAEKVFVADAECNASIEEIVRCAVGISAGISREESFAVRTVRRGSHGFTSLDVNVAVGSAVKEATGARVDLENPDKVIFVQILQDKAYLSLVPGSEFYKKMPSSKYPVYKVFRKLVVAHEPYLGPPDASYVMGTRIGREVQVFEVGKLYVTPVGAVDAYSLYSFLRGAFEGQRSRFELQKRSYGREVVKTEVYVQDMYQFARSRLGKPLIIFEPEGEPVSRVAGEVADFIIRKVFKEKEEVAIMVGAREGVPTGLFRFADFVLDVAPGVVISTEYALSSGLIALATILHEKLVEAASSGELGAGEP</sequence>
<dbReference type="Gene3D" id="3.30.2130.30">
    <property type="match status" value="1"/>
</dbReference>
<dbReference type="STRING" id="368408.Tpen_1772"/>
<dbReference type="GO" id="GO:0002937">
    <property type="term" value="P:tRNA 4-thiouridine biosynthesis"/>
    <property type="evidence" value="ECO:0007669"/>
    <property type="project" value="TreeGrafter"/>
</dbReference>
<reference evidence="4" key="1">
    <citation type="journal article" date="2008" name="J. Bacteriol.">
        <title>Genome sequence of Thermofilum pendens reveals an exceptional loss of biosynthetic pathways without genome reduction.</title>
        <authorList>
            <person name="Anderson I."/>
            <person name="Rodriguez J."/>
            <person name="Susanti D."/>
            <person name="Porat I."/>
            <person name="Reich C."/>
            <person name="Ulrich L.E."/>
            <person name="Elkins J.G."/>
            <person name="Mavromatis K."/>
            <person name="Lykidis A."/>
            <person name="Kim E."/>
            <person name="Thompson L.S."/>
            <person name="Nolan M."/>
            <person name="Land M."/>
            <person name="Copeland A."/>
            <person name="Lapidus A."/>
            <person name="Lucas S."/>
            <person name="Detter C."/>
            <person name="Zhulin I.B."/>
            <person name="Olsen G.J."/>
            <person name="Whitman W."/>
            <person name="Mukhopadhyay B."/>
            <person name="Bristow J."/>
            <person name="Kyrpides N."/>
        </authorList>
    </citation>
    <scope>NUCLEOTIDE SEQUENCE [LARGE SCALE GENOMIC DNA]</scope>
    <source>
        <strain evidence="4">DSM 2475 / Hrk 5</strain>
    </source>
</reference>
<dbReference type="SUPFAM" id="SSF75217">
    <property type="entry name" value="alpha/beta knot"/>
    <property type="match status" value="1"/>
</dbReference>